<proteinExistence type="predicted"/>
<protein>
    <submittedName>
        <fullName evidence="2">Uncharacterized protein</fullName>
    </submittedName>
</protein>
<feature type="compositionally biased region" description="Acidic residues" evidence="1">
    <location>
        <begin position="44"/>
        <end position="76"/>
    </location>
</feature>
<accession>A0ABU4YJQ3</accession>
<gene>
    <name evidence="2" type="ORF">RFM52_12590</name>
</gene>
<organism evidence="2 3">
    <name type="scientific">Mesorhizobium humile</name>
    <dbReference type="NCBI Taxonomy" id="3072313"/>
    <lineage>
        <taxon>Bacteria</taxon>
        <taxon>Pseudomonadati</taxon>
        <taxon>Pseudomonadota</taxon>
        <taxon>Alphaproteobacteria</taxon>
        <taxon>Hyphomicrobiales</taxon>
        <taxon>Phyllobacteriaceae</taxon>
        <taxon>Mesorhizobium</taxon>
    </lineage>
</organism>
<sequence>MDPRDKQRATRQEETEAPGIEQQDWDALEGNRILPDGVAVNGDPGDDMEPQGVLPEEDDDNPYQESDEALPDDEEERVLSRDPSKEGSPFDEA</sequence>
<feature type="compositionally biased region" description="Basic and acidic residues" evidence="1">
    <location>
        <begin position="1"/>
        <end position="14"/>
    </location>
</feature>
<evidence type="ECO:0000313" key="2">
    <source>
        <dbReference type="EMBL" id="MDX8486037.1"/>
    </source>
</evidence>
<dbReference type="RefSeq" id="WP_320293629.1">
    <property type="nucleotide sequence ID" value="NZ_JAVIIU010000001.1"/>
</dbReference>
<reference evidence="2 3" key="1">
    <citation type="submission" date="2023-08" db="EMBL/GenBank/DDBJ databases">
        <title>Implementing the SeqCode for naming new Mesorhizobium species isolated from Vachellia karroo root nodules.</title>
        <authorList>
            <person name="Van Lill M."/>
        </authorList>
    </citation>
    <scope>NUCLEOTIDE SEQUENCE [LARGE SCALE GENOMIC DNA]</scope>
    <source>
        <strain evidence="2 3">VK2B</strain>
    </source>
</reference>
<evidence type="ECO:0000256" key="1">
    <source>
        <dbReference type="SAM" id="MobiDB-lite"/>
    </source>
</evidence>
<feature type="region of interest" description="Disordered" evidence="1">
    <location>
        <begin position="1"/>
        <end position="93"/>
    </location>
</feature>
<dbReference type="EMBL" id="JAVIIV010000006">
    <property type="protein sequence ID" value="MDX8486037.1"/>
    <property type="molecule type" value="Genomic_DNA"/>
</dbReference>
<name>A0ABU4YJQ3_9HYPH</name>
<evidence type="ECO:0000313" key="3">
    <source>
        <dbReference type="Proteomes" id="UP001280156"/>
    </source>
</evidence>
<keyword evidence="3" id="KW-1185">Reference proteome</keyword>
<comment type="caution">
    <text evidence="2">The sequence shown here is derived from an EMBL/GenBank/DDBJ whole genome shotgun (WGS) entry which is preliminary data.</text>
</comment>
<dbReference type="Proteomes" id="UP001280156">
    <property type="component" value="Unassembled WGS sequence"/>
</dbReference>